<dbReference type="Gene3D" id="2.40.30.170">
    <property type="match status" value="1"/>
</dbReference>
<dbReference type="PANTHER" id="PTHR32347:SF14">
    <property type="entry name" value="EFFLUX SYSTEM COMPONENT YKNX-RELATED"/>
    <property type="match status" value="1"/>
</dbReference>
<dbReference type="PATRIC" id="fig|1286631.3.peg.321"/>
<feature type="region of interest" description="Disordered" evidence="5">
    <location>
        <begin position="407"/>
        <end position="454"/>
    </location>
</feature>
<dbReference type="Pfam" id="PF25954">
    <property type="entry name" value="Beta-barrel_RND_2"/>
    <property type="match status" value="1"/>
</dbReference>
<dbReference type="InterPro" id="IPR058625">
    <property type="entry name" value="MdtA-like_BSH"/>
</dbReference>
<comment type="similarity">
    <text evidence="2">Belongs to the membrane fusion protein (MFP) (TC 8.A.1) family.</text>
</comment>
<evidence type="ECO:0000256" key="4">
    <source>
        <dbReference type="SAM" id="Coils"/>
    </source>
</evidence>
<dbReference type="eggNOG" id="COG0845">
    <property type="taxonomic scope" value="Bacteria"/>
</dbReference>
<feature type="coiled-coil region" evidence="4">
    <location>
        <begin position="130"/>
        <end position="198"/>
    </location>
</feature>
<dbReference type="GO" id="GO:0030313">
    <property type="term" value="C:cell envelope"/>
    <property type="evidence" value="ECO:0007669"/>
    <property type="project" value="UniProtKB-SubCell"/>
</dbReference>
<evidence type="ECO:0000259" key="7">
    <source>
        <dbReference type="Pfam" id="PF25917"/>
    </source>
</evidence>
<dbReference type="GO" id="GO:0016020">
    <property type="term" value="C:membrane"/>
    <property type="evidence" value="ECO:0007669"/>
    <property type="project" value="InterPro"/>
</dbReference>
<evidence type="ECO:0000313" key="10">
    <source>
        <dbReference type="Proteomes" id="UP000026714"/>
    </source>
</evidence>
<dbReference type="Proteomes" id="UP000026714">
    <property type="component" value="Unassembled WGS sequence"/>
</dbReference>
<dbReference type="AlphaFoldDB" id="A0A059KSN0"/>
<keyword evidence="6" id="KW-1133">Transmembrane helix</keyword>
<feature type="domain" description="CusB-like beta-barrel" evidence="8">
    <location>
        <begin position="258"/>
        <end position="333"/>
    </location>
</feature>
<dbReference type="Gene3D" id="1.10.287.470">
    <property type="entry name" value="Helix hairpin bin"/>
    <property type="match status" value="1"/>
</dbReference>
<protein>
    <submittedName>
        <fullName evidence="9">RND family efflux transporter MFP subunit</fullName>
    </submittedName>
</protein>
<evidence type="ECO:0000256" key="2">
    <source>
        <dbReference type="ARBA" id="ARBA00009477"/>
    </source>
</evidence>
<dbReference type="NCBIfam" id="TIGR01730">
    <property type="entry name" value="RND_mfp"/>
    <property type="match status" value="1"/>
</dbReference>
<evidence type="ECO:0000313" key="9">
    <source>
        <dbReference type="EMBL" id="KDB54103.1"/>
    </source>
</evidence>
<name>A0A059KSN0_9BURK</name>
<dbReference type="Pfam" id="PF25917">
    <property type="entry name" value="BSH_RND"/>
    <property type="match status" value="1"/>
</dbReference>
<comment type="subcellular location">
    <subcellularLocation>
        <location evidence="1">Cell envelope</location>
    </subcellularLocation>
</comment>
<evidence type="ECO:0000256" key="6">
    <source>
        <dbReference type="SAM" id="Phobius"/>
    </source>
</evidence>
<dbReference type="InterPro" id="IPR050465">
    <property type="entry name" value="UPF0194_transport"/>
</dbReference>
<comment type="caution">
    <text evidence="9">The sequence shown here is derived from an EMBL/GenBank/DDBJ whole genome shotgun (WGS) entry which is preliminary data.</text>
</comment>
<feature type="domain" description="Multidrug resistance protein MdtA-like barrel-sandwich hybrid" evidence="7">
    <location>
        <begin position="89"/>
        <end position="246"/>
    </location>
</feature>
<gene>
    <name evidence="9" type="ORF">X805_03260</name>
</gene>
<sequence>MASAEPHRSRADDPAAVADLLGSAALPRPWWRRRSVWIGAALLLAAGAGLLAWQGRQQAQAAPRFLTEPLARGDLTITVTANGTLQPIRQVTIGSELSGTIRKVHVDVNDEVRAGQVLIELDTTKLDDQIARSRATLASAQATVRQAEATLAEQRASLTRLEEVSRLSGGQVPSGTELDAARAALARAEAALGSARASVTDATAALRMDETSRGKAEIRSPIDGVVLTRSAEPGNAVAASLQAVTLLTLAQDLRQMKLQVKVDEADVGLVQAGQRASFSVSTWPARRFPAEIARVAYGSTTTDNVVTYATDLKVDNADLSLRPGMTATATIAATERRGVLTVPNTALRFTPAAAGTEAAAGDTGLLSKLMPRPPGASTPKRSGGAKTTEGGQRQIWILKDGVPQPLTVTTGLSDGRRTEVSGEGLAEGAPVITGQASASASAGAGAGSTPGSTR</sequence>
<accession>A0A059KSN0</accession>
<dbReference type="SUPFAM" id="SSF111369">
    <property type="entry name" value="HlyD-like secretion proteins"/>
    <property type="match status" value="1"/>
</dbReference>
<keyword evidence="3 4" id="KW-0175">Coiled coil</keyword>
<dbReference type="STRING" id="34103.SAMN05421778_10475"/>
<evidence type="ECO:0000256" key="5">
    <source>
        <dbReference type="SAM" id="MobiDB-lite"/>
    </source>
</evidence>
<dbReference type="EMBL" id="AZRA01000007">
    <property type="protein sequence ID" value="KDB54103.1"/>
    <property type="molecule type" value="Genomic_DNA"/>
</dbReference>
<keyword evidence="6" id="KW-0812">Transmembrane</keyword>
<dbReference type="InterPro" id="IPR006143">
    <property type="entry name" value="RND_pump_MFP"/>
</dbReference>
<keyword evidence="10" id="KW-1185">Reference proteome</keyword>
<evidence type="ECO:0000259" key="8">
    <source>
        <dbReference type="Pfam" id="PF25954"/>
    </source>
</evidence>
<feature type="compositionally biased region" description="Low complexity" evidence="5">
    <location>
        <begin position="433"/>
        <end position="454"/>
    </location>
</feature>
<dbReference type="PANTHER" id="PTHR32347">
    <property type="entry name" value="EFFLUX SYSTEM COMPONENT YKNX-RELATED"/>
    <property type="match status" value="1"/>
</dbReference>
<dbReference type="InterPro" id="IPR058792">
    <property type="entry name" value="Beta-barrel_RND_2"/>
</dbReference>
<dbReference type="Gene3D" id="2.40.50.100">
    <property type="match status" value="1"/>
</dbReference>
<keyword evidence="6" id="KW-0472">Membrane</keyword>
<feature type="region of interest" description="Disordered" evidence="5">
    <location>
        <begin position="365"/>
        <end position="390"/>
    </location>
</feature>
<evidence type="ECO:0000256" key="3">
    <source>
        <dbReference type="ARBA" id="ARBA00023054"/>
    </source>
</evidence>
<dbReference type="GO" id="GO:0022857">
    <property type="term" value="F:transmembrane transporter activity"/>
    <property type="evidence" value="ECO:0007669"/>
    <property type="project" value="InterPro"/>
</dbReference>
<dbReference type="RefSeq" id="WP_051631440.1">
    <property type="nucleotide sequence ID" value="NZ_AZRA01000007.1"/>
</dbReference>
<reference evidence="9 10" key="1">
    <citation type="journal article" date="2014" name="FEMS Microbiol. Ecol.">
        <title>Sphaerotilus natans encrusted with nanoball-shaped Fe(III) oxide minerals formed by nitrate-reducing mixotrophic Fe(II) oxidation.</title>
        <authorList>
            <person name="Park S."/>
            <person name="Kim D.H."/>
            <person name="Lee J.H."/>
            <person name="Hur H.G."/>
        </authorList>
    </citation>
    <scope>NUCLEOTIDE SEQUENCE [LARGE SCALE GENOMIC DNA]</scope>
    <source>
        <strain evidence="9 10">DSM 6575</strain>
    </source>
</reference>
<organism evidence="9 10">
    <name type="scientific">Sphaerotilus natans subsp. natans DSM 6575</name>
    <dbReference type="NCBI Taxonomy" id="1286631"/>
    <lineage>
        <taxon>Bacteria</taxon>
        <taxon>Pseudomonadati</taxon>
        <taxon>Pseudomonadota</taxon>
        <taxon>Betaproteobacteria</taxon>
        <taxon>Burkholderiales</taxon>
        <taxon>Sphaerotilaceae</taxon>
        <taxon>Sphaerotilus</taxon>
    </lineage>
</organism>
<evidence type="ECO:0000256" key="1">
    <source>
        <dbReference type="ARBA" id="ARBA00004196"/>
    </source>
</evidence>
<proteinExistence type="inferred from homology"/>
<feature type="transmembrane region" description="Helical" evidence="6">
    <location>
        <begin position="36"/>
        <end position="53"/>
    </location>
</feature>